<keyword evidence="3 5" id="KW-1133">Transmembrane helix</keyword>
<organism evidence="7">
    <name type="scientific">Cladocopium goreaui</name>
    <dbReference type="NCBI Taxonomy" id="2562237"/>
    <lineage>
        <taxon>Eukaryota</taxon>
        <taxon>Sar</taxon>
        <taxon>Alveolata</taxon>
        <taxon>Dinophyceae</taxon>
        <taxon>Suessiales</taxon>
        <taxon>Symbiodiniaceae</taxon>
        <taxon>Cladocopium</taxon>
    </lineage>
</organism>
<feature type="transmembrane region" description="Helical" evidence="5">
    <location>
        <begin position="351"/>
        <end position="373"/>
    </location>
</feature>
<dbReference type="Proteomes" id="UP001152797">
    <property type="component" value="Unassembled WGS sequence"/>
</dbReference>
<feature type="non-terminal residue" evidence="7">
    <location>
        <position position="1"/>
    </location>
</feature>
<evidence type="ECO:0000256" key="5">
    <source>
        <dbReference type="SAM" id="Phobius"/>
    </source>
</evidence>
<dbReference type="GO" id="GO:0015179">
    <property type="term" value="F:L-amino acid transmembrane transporter activity"/>
    <property type="evidence" value="ECO:0007669"/>
    <property type="project" value="TreeGrafter"/>
</dbReference>
<dbReference type="EMBL" id="CAMXCT020002170">
    <property type="protein sequence ID" value="CAL1149560.1"/>
    <property type="molecule type" value="Genomic_DNA"/>
</dbReference>
<accession>A0A9P1G374</accession>
<evidence type="ECO:0000256" key="1">
    <source>
        <dbReference type="ARBA" id="ARBA00004141"/>
    </source>
</evidence>
<reference evidence="7" key="1">
    <citation type="submission" date="2022-10" db="EMBL/GenBank/DDBJ databases">
        <authorList>
            <person name="Chen Y."/>
            <person name="Dougan E. K."/>
            <person name="Chan C."/>
            <person name="Rhodes N."/>
            <person name="Thang M."/>
        </authorList>
    </citation>
    <scope>NUCLEOTIDE SEQUENCE</scope>
</reference>
<dbReference type="InterPro" id="IPR013057">
    <property type="entry name" value="AA_transpt_TM"/>
</dbReference>
<dbReference type="GO" id="GO:0016020">
    <property type="term" value="C:membrane"/>
    <property type="evidence" value="ECO:0007669"/>
    <property type="project" value="UniProtKB-SubCell"/>
</dbReference>
<keyword evidence="2 5" id="KW-0812">Transmembrane</keyword>
<name>A0A9P1G374_9DINO</name>
<proteinExistence type="predicted"/>
<feature type="transmembrane region" description="Helical" evidence="5">
    <location>
        <begin position="231"/>
        <end position="250"/>
    </location>
</feature>
<feature type="transmembrane region" description="Helical" evidence="5">
    <location>
        <begin position="116"/>
        <end position="132"/>
    </location>
</feature>
<sequence>IIVLCGLCGAYTSYTLGWTIFRLQAAVGEQSLESSPSGSDTDGSSTATSNDWVQERFQSYEDVSAQALGISGRILALVLQALMLIGVCTIFLVLIGINAVQLEQMYQVEWLTKRQVILLAAALELVPCVLMTTVKETFILTALGALCSAICAVVVVISAFTTRPSALRTCLEDPSGSIQWPFVTDLKGLSLCWNTVVFSFGGINVLPALLVDFHSRGVLARALVSFTWRSYLFIIFFYVIVAVSGFAVGGDALASAKVDSNVLIGLQGCKDSSGTVDWSLLVAFASITLHVVLAMPVPFHACAETLELMLGIREKTLKSSCAWGLFWRLPRLLLLASCTALAYLLPFFGALLNVVAAIAGQATVFILPIILSWAIQRQQKYRIRLYDWLLGILCLFVGVLGGVTGLYYGLNDLIGALKG</sequence>
<comment type="subcellular location">
    <subcellularLocation>
        <location evidence="1">Membrane</location>
        <topology evidence="1">Multi-pass membrane protein</topology>
    </subcellularLocation>
</comment>
<evidence type="ECO:0000313" key="9">
    <source>
        <dbReference type="Proteomes" id="UP001152797"/>
    </source>
</evidence>
<evidence type="ECO:0000313" key="8">
    <source>
        <dbReference type="EMBL" id="CAL4783497.1"/>
    </source>
</evidence>
<feature type="transmembrane region" description="Helical" evidence="5">
    <location>
        <begin position="385"/>
        <end position="410"/>
    </location>
</feature>
<comment type="caution">
    <text evidence="7">The sequence shown here is derived from an EMBL/GenBank/DDBJ whole genome shotgun (WGS) entry which is preliminary data.</text>
</comment>
<feature type="domain" description="Amino acid transporter transmembrane" evidence="6">
    <location>
        <begin position="54"/>
        <end position="407"/>
    </location>
</feature>
<evidence type="ECO:0000256" key="3">
    <source>
        <dbReference type="ARBA" id="ARBA00022989"/>
    </source>
</evidence>
<dbReference type="PANTHER" id="PTHR22950">
    <property type="entry name" value="AMINO ACID TRANSPORTER"/>
    <property type="match status" value="1"/>
</dbReference>
<feature type="transmembrane region" description="Helical" evidence="5">
    <location>
        <begin position="322"/>
        <end position="345"/>
    </location>
</feature>
<feature type="transmembrane region" description="Helical" evidence="5">
    <location>
        <begin position="74"/>
        <end position="95"/>
    </location>
</feature>
<evidence type="ECO:0000313" key="7">
    <source>
        <dbReference type="EMBL" id="CAI3996185.1"/>
    </source>
</evidence>
<evidence type="ECO:0000256" key="2">
    <source>
        <dbReference type="ARBA" id="ARBA00022692"/>
    </source>
</evidence>
<dbReference type="EMBL" id="CAMXCT010002170">
    <property type="protein sequence ID" value="CAI3996185.1"/>
    <property type="molecule type" value="Genomic_DNA"/>
</dbReference>
<dbReference type="OrthoDB" id="40134at2759"/>
<evidence type="ECO:0000256" key="4">
    <source>
        <dbReference type="ARBA" id="ARBA00023136"/>
    </source>
</evidence>
<protein>
    <submittedName>
        <fullName evidence="8">Lysine histidine transporter 1</fullName>
    </submittedName>
</protein>
<dbReference type="EMBL" id="CAMXCT030002170">
    <property type="protein sequence ID" value="CAL4783497.1"/>
    <property type="molecule type" value="Genomic_DNA"/>
</dbReference>
<evidence type="ECO:0000259" key="6">
    <source>
        <dbReference type="Pfam" id="PF01490"/>
    </source>
</evidence>
<dbReference type="AlphaFoldDB" id="A0A9P1G374"/>
<keyword evidence="9" id="KW-1185">Reference proteome</keyword>
<gene>
    <name evidence="7" type="ORF">C1SCF055_LOCUS22681</name>
</gene>
<feature type="transmembrane region" description="Helical" evidence="5">
    <location>
        <begin position="138"/>
        <end position="160"/>
    </location>
</feature>
<reference evidence="8 9" key="2">
    <citation type="submission" date="2024-05" db="EMBL/GenBank/DDBJ databases">
        <authorList>
            <person name="Chen Y."/>
            <person name="Shah S."/>
            <person name="Dougan E. K."/>
            <person name="Thang M."/>
            <person name="Chan C."/>
        </authorList>
    </citation>
    <scope>NUCLEOTIDE SEQUENCE [LARGE SCALE GENOMIC DNA]</scope>
</reference>
<keyword evidence="4 5" id="KW-0472">Membrane</keyword>
<dbReference type="Pfam" id="PF01490">
    <property type="entry name" value="Aa_trans"/>
    <property type="match status" value="1"/>
</dbReference>